<evidence type="ECO:0000313" key="2">
    <source>
        <dbReference type="Proteomes" id="UP000814128"/>
    </source>
</evidence>
<protein>
    <submittedName>
        <fullName evidence="1">Signal recognition particle, SRP9/SRP14 subunit</fullName>
    </submittedName>
</protein>
<reference evidence="1" key="1">
    <citation type="submission" date="2021-02" db="EMBL/GenBank/DDBJ databases">
        <authorList>
            <consortium name="DOE Joint Genome Institute"/>
            <person name="Ahrendt S."/>
            <person name="Looney B.P."/>
            <person name="Miyauchi S."/>
            <person name="Morin E."/>
            <person name="Drula E."/>
            <person name="Courty P.E."/>
            <person name="Chicoki N."/>
            <person name="Fauchery L."/>
            <person name="Kohler A."/>
            <person name="Kuo A."/>
            <person name="Labutti K."/>
            <person name="Pangilinan J."/>
            <person name="Lipzen A."/>
            <person name="Riley R."/>
            <person name="Andreopoulos W."/>
            <person name="He G."/>
            <person name="Johnson J."/>
            <person name="Barry K.W."/>
            <person name="Grigoriev I.V."/>
            <person name="Nagy L."/>
            <person name="Hibbett D."/>
            <person name="Henrissat B."/>
            <person name="Matheny P.B."/>
            <person name="Labbe J."/>
            <person name="Martin F."/>
        </authorList>
    </citation>
    <scope>NUCLEOTIDE SEQUENCE</scope>
    <source>
        <strain evidence="1">EC-137</strain>
    </source>
</reference>
<comment type="caution">
    <text evidence="1">The sequence shown here is derived from an EMBL/GenBank/DDBJ whole genome shotgun (WGS) entry which is preliminary data.</text>
</comment>
<name>A0ACB8QW13_9AGAM</name>
<gene>
    <name evidence="1" type="ORF">K488DRAFT_43148</name>
</gene>
<dbReference type="Proteomes" id="UP000814128">
    <property type="component" value="Unassembled WGS sequence"/>
</dbReference>
<keyword evidence="2" id="KW-1185">Reference proteome</keyword>
<accession>A0ACB8QW13</accession>
<reference evidence="1" key="2">
    <citation type="journal article" date="2022" name="New Phytol.">
        <title>Evolutionary transition to the ectomycorrhizal habit in the genomes of a hyperdiverse lineage of mushroom-forming fungi.</title>
        <authorList>
            <person name="Looney B."/>
            <person name="Miyauchi S."/>
            <person name="Morin E."/>
            <person name="Drula E."/>
            <person name="Courty P.E."/>
            <person name="Kohler A."/>
            <person name="Kuo A."/>
            <person name="LaButti K."/>
            <person name="Pangilinan J."/>
            <person name="Lipzen A."/>
            <person name="Riley R."/>
            <person name="Andreopoulos W."/>
            <person name="He G."/>
            <person name="Johnson J."/>
            <person name="Nolan M."/>
            <person name="Tritt A."/>
            <person name="Barry K.W."/>
            <person name="Grigoriev I.V."/>
            <person name="Nagy L.G."/>
            <person name="Hibbett D."/>
            <person name="Henrissat B."/>
            <person name="Matheny P.B."/>
            <person name="Labbe J."/>
            <person name="Martin F.M."/>
        </authorList>
    </citation>
    <scope>NUCLEOTIDE SEQUENCE</scope>
    <source>
        <strain evidence="1">EC-137</strain>
    </source>
</reference>
<organism evidence="1 2">
    <name type="scientific">Vararia minispora EC-137</name>
    <dbReference type="NCBI Taxonomy" id="1314806"/>
    <lineage>
        <taxon>Eukaryota</taxon>
        <taxon>Fungi</taxon>
        <taxon>Dikarya</taxon>
        <taxon>Basidiomycota</taxon>
        <taxon>Agaricomycotina</taxon>
        <taxon>Agaricomycetes</taxon>
        <taxon>Russulales</taxon>
        <taxon>Lachnocladiaceae</taxon>
        <taxon>Vararia</taxon>
    </lineage>
</organism>
<sequence>MVYISSWQEYQNAAEALYATSPNKTRYCVKWKSSEGKLVLKITDDTTCLKFKTHSSIFLNRFETLNRTLIQKMTNAHARLPTPESRASTPQINPASSTPRSSTPAPSAPPAASTGGGTKKKKKKNK</sequence>
<dbReference type="EMBL" id="MU273483">
    <property type="protein sequence ID" value="KAI0035526.1"/>
    <property type="molecule type" value="Genomic_DNA"/>
</dbReference>
<proteinExistence type="predicted"/>
<evidence type="ECO:0000313" key="1">
    <source>
        <dbReference type="EMBL" id="KAI0035526.1"/>
    </source>
</evidence>